<evidence type="ECO:0000313" key="2">
    <source>
        <dbReference type="EMBL" id="CAA9400272.1"/>
    </source>
</evidence>
<name>A0A6J4NX47_9ACTN</name>
<protein>
    <submittedName>
        <fullName evidence="2">LmbE family protein</fullName>
    </submittedName>
</protein>
<dbReference type="PANTHER" id="PTHR12993:SF28">
    <property type="entry name" value="LMBE FAMILY PROTEIN"/>
    <property type="match status" value="1"/>
</dbReference>
<gene>
    <name evidence="2" type="ORF">AVDCRST_MAG35-871</name>
</gene>
<accession>A0A6J4NX47</accession>
<keyword evidence="1" id="KW-0862">Zinc</keyword>
<evidence type="ECO:0000256" key="1">
    <source>
        <dbReference type="ARBA" id="ARBA00022833"/>
    </source>
</evidence>
<dbReference type="SUPFAM" id="SSF102588">
    <property type="entry name" value="LmbE-like"/>
    <property type="match status" value="1"/>
</dbReference>
<organism evidence="2">
    <name type="scientific">uncultured Quadrisphaera sp</name>
    <dbReference type="NCBI Taxonomy" id="904978"/>
    <lineage>
        <taxon>Bacteria</taxon>
        <taxon>Bacillati</taxon>
        <taxon>Actinomycetota</taxon>
        <taxon>Actinomycetes</taxon>
        <taxon>Kineosporiales</taxon>
        <taxon>Kineosporiaceae</taxon>
        <taxon>Quadrisphaera</taxon>
        <taxon>environmental samples</taxon>
    </lineage>
</organism>
<dbReference type="GO" id="GO:0016137">
    <property type="term" value="P:glycoside metabolic process"/>
    <property type="evidence" value="ECO:0007669"/>
    <property type="project" value="UniProtKB-ARBA"/>
</dbReference>
<reference evidence="2" key="1">
    <citation type="submission" date="2020-02" db="EMBL/GenBank/DDBJ databases">
        <authorList>
            <person name="Meier V. D."/>
        </authorList>
    </citation>
    <scope>NUCLEOTIDE SEQUENCE</scope>
    <source>
        <strain evidence="2">AVDCRST_MAG35</strain>
    </source>
</reference>
<dbReference type="PANTHER" id="PTHR12993">
    <property type="entry name" value="N-ACETYLGLUCOSAMINYL-PHOSPHATIDYLINOSITOL DE-N-ACETYLASE-RELATED"/>
    <property type="match status" value="1"/>
</dbReference>
<dbReference type="EMBL" id="CADCUY010000176">
    <property type="protein sequence ID" value="CAA9400272.1"/>
    <property type="molecule type" value="Genomic_DNA"/>
</dbReference>
<dbReference type="GO" id="GO:0016811">
    <property type="term" value="F:hydrolase activity, acting on carbon-nitrogen (but not peptide) bonds, in linear amides"/>
    <property type="evidence" value="ECO:0007669"/>
    <property type="project" value="TreeGrafter"/>
</dbReference>
<dbReference type="Pfam" id="PF02585">
    <property type="entry name" value="PIG-L"/>
    <property type="match status" value="1"/>
</dbReference>
<dbReference type="Gene3D" id="3.40.50.10320">
    <property type="entry name" value="LmbE-like"/>
    <property type="match status" value="1"/>
</dbReference>
<dbReference type="InterPro" id="IPR024078">
    <property type="entry name" value="LmbE-like_dom_sf"/>
</dbReference>
<dbReference type="InterPro" id="IPR003737">
    <property type="entry name" value="GlcNAc_PI_deacetylase-related"/>
</dbReference>
<sequence length="248" mass="27407">MVEHTRPVPLDDRDVHRTLVVVAHPDDADFGAAGTVAAWTDAGVAVTYLLCTRGDQGGFDDTPREAMPALREAEQRAAAAAVGVSDVRFLDGYRDGYLDPTHDLQRDISRVIRQVRPQRVLTQSPDRWYDRIQASHPDHLAAGEATVRAVYPASRNAFAYPELLADEGLEPWTVPEVWIMASERADHHVEITATFGRKLAALREHASQTAHLGEELETRLREWNGGLAEAAGWEQGRLAEVFQVVSTA</sequence>
<proteinExistence type="predicted"/>
<dbReference type="AlphaFoldDB" id="A0A6J4NX47"/>